<accession>A0ABW1SCA1</accession>
<dbReference type="Pfam" id="PF00271">
    <property type="entry name" value="Helicase_C"/>
    <property type="match status" value="1"/>
</dbReference>
<dbReference type="PROSITE" id="PS51194">
    <property type="entry name" value="HELICASE_CTER"/>
    <property type="match status" value="1"/>
</dbReference>
<dbReference type="SMART" id="SM00490">
    <property type="entry name" value="HELICc"/>
    <property type="match status" value="1"/>
</dbReference>
<evidence type="ECO:0000256" key="1">
    <source>
        <dbReference type="ARBA" id="ARBA00022741"/>
    </source>
</evidence>
<feature type="compositionally biased region" description="Basic and acidic residues" evidence="5">
    <location>
        <begin position="899"/>
        <end position="910"/>
    </location>
</feature>
<dbReference type="SUPFAM" id="SSF52540">
    <property type="entry name" value="P-loop containing nucleoside triphosphate hydrolases"/>
    <property type="match status" value="2"/>
</dbReference>
<gene>
    <name evidence="8" type="ORF">ACFQDM_14640</name>
</gene>
<dbReference type="Pfam" id="PF22527">
    <property type="entry name" value="DEXQc_Suv3"/>
    <property type="match status" value="1"/>
</dbReference>
<feature type="compositionally biased region" description="Basic residues" evidence="5">
    <location>
        <begin position="889"/>
        <end position="898"/>
    </location>
</feature>
<dbReference type="InterPro" id="IPR027417">
    <property type="entry name" value="P-loop_NTPase"/>
</dbReference>
<evidence type="ECO:0000256" key="5">
    <source>
        <dbReference type="SAM" id="MobiDB-lite"/>
    </source>
</evidence>
<dbReference type="EMBL" id="JBHSSW010000028">
    <property type="protein sequence ID" value="MFC6199321.1"/>
    <property type="molecule type" value="Genomic_DNA"/>
</dbReference>
<keyword evidence="9" id="KW-1185">Reference proteome</keyword>
<dbReference type="InterPro" id="IPR055206">
    <property type="entry name" value="DEXQc_SUV3"/>
</dbReference>
<comment type="caution">
    <text evidence="8">The sequence shown here is derived from an EMBL/GenBank/DDBJ whole genome shotgun (WGS) entry which is preliminary data.</text>
</comment>
<keyword evidence="3 8" id="KW-0347">Helicase</keyword>
<dbReference type="RefSeq" id="WP_377380272.1">
    <property type="nucleotide sequence ID" value="NZ_JBHSSW010000028.1"/>
</dbReference>
<proteinExistence type="predicted"/>
<dbReference type="PANTHER" id="PTHR12131">
    <property type="entry name" value="ATP-DEPENDENT RNA AND DNA HELICASE"/>
    <property type="match status" value="1"/>
</dbReference>
<feature type="domain" description="Helicase C-terminal" evidence="7">
    <location>
        <begin position="149"/>
        <end position="309"/>
    </location>
</feature>
<evidence type="ECO:0000256" key="3">
    <source>
        <dbReference type="ARBA" id="ARBA00022806"/>
    </source>
</evidence>
<dbReference type="GO" id="GO:0004386">
    <property type="term" value="F:helicase activity"/>
    <property type="evidence" value="ECO:0007669"/>
    <property type="project" value="UniProtKB-KW"/>
</dbReference>
<reference evidence="9" key="1">
    <citation type="journal article" date="2019" name="Int. J. Syst. Evol. Microbiol.">
        <title>The Global Catalogue of Microorganisms (GCM) 10K type strain sequencing project: providing services to taxonomists for standard genome sequencing and annotation.</title>
        <authorList>
            <consortium name="The Broad Institute Genomics Platform"/>
            <consortium name="The Broad Institute Genome Sequencing Center for Infectious Disease"/>
            <person name="Wu L."/>
            <person name="Ma J."/>
        </authorList>
    </citation>
    <scope>NUCLEOTIDE SEQUENCE [LARGE SCALE GENOMIC DNA]</scope>
    <source>
        <strain evidence="9">CGMCC-1.15741</strain>
    </source>
</reference>
<organism evidence="8 9">
    <name type="scientific">Ponticaulis profundi</name>
    <dbReference type="NCBI Taxonomy" id="2665222"/>
    <lineage>
        <taxon>Bacteria</taxon>
        <taxon>Pseudomonadati</taxon>
        <taxon>Pseudomonadota</taxon>
        <taxon>Alphaproteobacteria</taxon>
        <taxon>Hyphomonadales</taxon>
        <taxon>Hyphomonadaceae</taxon>
        <taxon>Ponticaulis</taxon>
    </lineage>
</organism>
<evidence type="ECO:0000313" key="9">
    <source>
        <dbReference type="Proteomes" id="UP001596303"/>
    </source>
</evidence>
<protein>
    <submittedName>
        <fullName evidence="8">Helicase-related protein</fullName>
    </submittedName>
</protein>
<keyword evidence="4" id="KW-0067">ATP-binding</keyword>
<evidence type="ECO:0000256" key="4">
    <source>
        <dbReference type="ARBA" id="ARBA00022840"/>
    </source>
</evidence>
<evidence type="ECO:0000259" key="7">
    <source>
        <dbReference type="PROSITE" id="PS51194"/>
    </source>
</evidence>
<evidence type="ECO:0000313" key="8">
    <source>
        <dbReference type="EMBL" id="MFC6199321.1"/>
    </source>
</evidence>
<dbReference type="Proteomes" id="UP001596303">
    <property type="component" value="Unassembled WGS sequence"/>
</dbReference>
<feature type="domain" description="Helicase ATP-binding" evidence="6">
    <location>
        <begin position="1"/>
        <end position="144"/>
    </location>
</feature>
<dbReference type="Gene3D" id="3.40.50.300">
    <property type="entry name" value="P-loop containing nucleotide triphosphate hydrolases"/>
    <property type="match status" value="2"/>
</dbReference>
<feature type="compositionally biased region" description="Basic and acidic residues" evidence="5">
    <location>
        <begin position="828"/>
        <end position="839"/>
    </location>
</feature>
<keyword evidence="1" id="KW-0547">Nucleotide-binding</keyword>
<evidence type="ECO:0000259" key="6">
    <source>
        <dbReference type="PROSITE" id="PS51192"/>
    </source>
</evidence>
<dbReference type="PANTHER" id="PTHR12131:SF1">
    <property type="entry name" value="ATP-DEPENDENT RNA HELICASE SUPV3L1, MITOCHONDRIAL-RELATED"/>
    <property type="match status" value="1"/>
</dbReference>
<dbReference type="InterPro" id="IPR014001">
    <property type="entry name" value="Helicase_ATP-bd"/>
</dbReference>
<evidence type="ECO:0000256" key="2">
    <source>
        <dbReference type="ARBA" id="ARBA00022801"/>
    </source>
</evidence>
<name>A0ABW1SCA1_9PROT</name>
<dbReference type="InterPro" id="IPR050699">
    <property type="entry name" value="RNA-DNA_Helicase"/>
</dbReference>
<sequence>MGNLIAVLGPTNTGKTHYALERMMAHRSGMIGLPLRLLAREIYEKVVAQKGEAAVALVTGEERIWPEKARYFIATVEAMPLSQEVDFMAIDEIQLAADPDRGHVFTHRILHARGNSETLLLGSETMRRALIELGLDVSTDHRERFSELTYVGPMKATKLPKRSAIVAFSAEEVYAIAELLKRQRGGSAVVMGALSPRTRNAQVDLYQSGEVDYLVATDAIGMGLNLDVEHIAFASRAKFDGRRRRQLTSAEAGQIAGRAGRFRTDGTFGETGDCPPFDEDMVRRIEAHNFEPLTSLQWRNYDLDYRSIDNLLLTLSRPSPERILRQTSDALDELTLRRLAEDHDVREKTTSASRVKRLWDLCCLPDFRRSGPDGHLRVVQSLFDELADPDARLSCDWMEKELSKLRATEGDLDVLQNRLAAIRTWTYAANRSDWVEKAEIWRGAAREIEDLLSDALHERLTQRFVDKRTTALMRGLNAGDTMEAGFGDNGEITIEGHVVGKLEGLVFQPVTDAKTIEGKAVRNAALQALRPILAKRLQDIATAMPHAFSLNDYAQVTFDDQPVARLTKGHDWLSPRAELIGAEDSPNDARDRARNRIDEWLAEHTQKQLPALTAMKKQLNTMDLPGNARGLAYRVLEAGSAVDLRDDETPPRLTPEEREALKGWGIRSGRVATYAPETTKPAQQAFIAKLFSVFTSEEPMIAPAGAGSFPIEPGWSDQALHAQGYLRFGPRAIRADLAERLAWEIDKRRREAGKNQFEIPAELASVVSCPGDAFQEVLKSYGLAPAEHDAETGAVKNWRFKARSRPEGAPPRHPRRPRRPQGEAGGNRPERARHADGKGGKRPPRQGKAGPGSKPPQQRAAERAEARKKDPDNPFAALASLLPPEPPPKSKKPKKAKKPKPEAKSEEAKEATATPAVDMSPETQTQAPTQDTTAVEPKTQDEDKA</sequence>
<dbReference type="PROSITE" id="PS51192">
    <property type="entry name" value="HELICASE_ATP_BIND_1"/>
    <property type="match status" value="1"/>
</dbReference>
<feature type="compositionally biased region" description="Basic and acidic residues" evidence="5">
    <location>
        <begin position="860"/>
        <end position="872"/>
    </location>
</feature>
<dbReference type="InterPro" id="IPR001650">
    <property type="entry name" value="Helicase_C-like"/>
</dbReference>
<feature type="region of interest" description="Disordered" evidence="5">
    <location>
        <begin position="794"/>
        <end position="945"/>
    </location>
</feature>
<feature type="compositionally biased region" description="Low complexity" evidence="5">
    <location>
        <begin position="923"/>
        <end position="934"/>
    </location>
</feature>
<keyword evidence="2" id="KW-0378">Hydrolase</keyword>